<name>A0ABV4EZX4_BRAEL</name>
<comment type="caution">
    <text evidence="2">The sequence shown here is derived from an EMBL/GenBank/DDBJ whole genome shotgun (WGS) entry which is preliminary data.</text>
</comment>
<evidence type="ECO:0008006" key="4">
    <source>
        <dbReference type="Google" id="ProtNLM"/>
    </source>
</evidence>
<dbReference type="RefSeq" id="WP_304501831.1">
    <property type="nucleotide sequence ID" value="NZ_CP126026.1"/>
</dbReference>
<dbReference type="EMBL" id="JBGBZA010000002">
    <property type="protein sequence ID" value="MEY9316705.1"/>
    <property type="molecule type" value="Genomic_DNA"/>
</dbReference>
<proteinExistence type="predicted"/>
<accession>A0ABV4EZX4</accession>
<dbReference type="Proteomes" id="UP001565471">
    <property type="component" value="Unassembled WGS sequence"/>
</dbReference>
<evidence type="ECO:0000313" key="2">
    <source>
        <dbReference type="EMBL" id="MEY9316705.1"/>
    </source>
</evidence>
<reference evidence="2 3" key="1">
    <citation type="submission" date="2024-07" db="EMBL/GenBank/DDBJ databases">
        <title>Genomic Encyclopedia of Type Strains, Phase V (KMG-V): Genome sequencing to study the core and pangenomes of soil and plant-associated prokaryotes.</title>
        <authorList>
            <person name="Whitman W."/>
        </authorList>
    </citation>
    <scope>NUCLEOTIDE SEQUENCE [LARGE SCALE GENOMIC DNA]</scope>
    <source>
        <strain evidence="2 3">USDA 415</strain>
    </source>
</reference>
<organism evidence="2 3">
    <name type="scientific">Bradyrhizobium elkanii</name>
    <dbReference type="NCBI Taxonomy" id="29448"/>
    <lineage>
        <taxon>Bacteria</taxon>
        <taxon>Pseudomonadati</taxon>
        <taxon>Pseudomonadota</taxon>
        <taxon>Alphaproteobacteria</taxon>
        <taxon>Hyphomicrobiales</taxon>
        <taxon>Nitrobacteraceae</taxon>
        <taxon>Bradyrhizobium</taxon>
    </lineage>
</organism>
<protein>
    <recommendedName>
        <fullName evidence="4">HNH endonuclease</fullName>
    </recommendedName>
</protein>
<sequence length="168" mass="18859">MQTVLDLAPPPGFRKAIPVTVKLEVVIRQHSLCTKCGKRLGKLDDTQFDHVPALQLRCWDAEAKDTTPWANDPEFIQAKHADCHAQKTFGSKDELTRGDVTEIARTKRIAKSTEEFRRKMLAKVDPDVPEPAQPKRPKKKWPSRPFPKRGKNGSPRSRGEEGGPEAEG</sequence>
<feature type="region of interest" description="Disordered" evidence="1">
    <location>
        <begin position="120"/>
        <end position="168"/>
    </location>
</feature>
<evidence type="ECO:0000256" key="1">
    <source>
        <dbReference type="SAM" id="MobiDB-lite"/>
    </source>
</evidence>
<keyword evidence="3" id="KW-1185">Reference proteome</keyword>
<evidence type="ECO:0000313" key="3">
    <source>
        <dbReference type="Proteomes" id="UP001565471"/>
    </source>
</evidence>
<feature type="compositionally biased region" description="Basic residues" evidence="1">
    <location>
        <begin position="135"/>
        <end position="151"/>
    </location>
</feature>
<gene>
    <name evidence="2" type="ORF">ABIF29_003504</name>
</gene>